<dbReference type="Proteomes" id="UP000242814">
    <property type="component" value="Unassembled WGS sequence"/>
</dbReference>
<dbReference type="GO" id="GO:0006351">
    <property type="term" value="P:DNA-templated transcription"/>
    <property type="evidence" value="ECO:0007669"/>
    <property type="project" value="InterPro"/>
</dbReference>
<evidence type="ECO:0000256" key="4">
    <source>
        <dbReference type="ARBA" id="ARBA00023163"/>
    </source>
</evidence>
<dbReference type="PROSITE" id="PS50048">
    <property type="entry name" value="ZN2_CY6_FUNGAL_2"/>
    <property type="match status" value="1"/>
</dbReference>
<dbReference type="InterPro" id="IPR007219">
    <property type="entry name" value="XnlR_reg_dom"/>
</dbReference>
<keyword evidence="2" id="KW-0805">Transcription regulation</keyword>
<evidence type="ECO:0000256" key="1">
    <source>
        <dbReference type="ARBA" id="ARBA00022723"/>
    </source>
</evidence>
<dbReference type="PANTHER" id="PTHR47424">
    <property type="entry name" value="REGULATORY PROTEIN GAL4"/>
    <property type="match status" value="1"/>
</dbReference>
<comment type="caution">
    <text evidence="7">The sequence shown here is derived from an EMBL/GenBank/DDBJ whole genome shotgun (WGS) entry which is preliminary data.</text>
</comment>
<name>A0A1D2JJQ5_PARBR</name>
<evidence type="ECO:0000256" key="5">
    <source>
        <dbReference type="ARBA" id="ARBA00023242"/>
    </source>
</evidence>
<dbReference type="Pfam" id="PF04082">
    <property type="entry name" value="Fungal_trans"/>
    <property type="match status" value="1"/>
</dbReference>
<dbReference type="PROSITE" id="PS00463">
    <property type="entry name" value="ZN2_CY6_FUNGAL_1"/>
    <property type="match status" value="1"/>
</dbReference>
<dbReference type="CDD" id="cd00067">
    <property type="entry name" value="GAL4"/>
    <property type="match status" value="1"/>
</dbReference>
<dbReference type="InterPro" id="IPR036864">
    <property type="entry name" value="Zn2-C6_fun-type_DNA-bd_sf"/>
</dbReference>
<evidence type="ECO:0000313" key="8">
    <source>
        <dbReference type="Proteomes" id="UP000242814"/>
    </source>
</evidence>
<keyword evidence="1" id="KW-0479">Metal-binding</keyword>
<dbReference type="EMBL" id="LZYO01000060">
    <property type="protein sequence ID" value="ODH38941.1"/>
    <property type="molecule type" value="Genomic_DNA"/>
</dbReference>
<feature type="domain" description="Zn(2)-C6 fungal-type" evidence="6">
    <location>
        <begin position="19"/>
        <end position="51"/>
    </location>
</feature>
<dbReference type="PANTHER" id="PTHR47424:SF6">
    <property type="entry name" value="PROLINE UTILIZATION TRANS-ACTIVATOR"/>
    <property type="match status" value="1"/>
</dbReference>
<evidence type="ECO:0000259" key="6">
    <source>
        <dbReference type="PROSITE" id="PS50048"/>
    </source>
</evidence>
<evidence type="ECO:0000256" key="2">
    <source>
        <dbReference type="ARBA" id="ARBA00023015"/>
    </source>
</evidence>
<dbReference type="VEuPathDB" id="FungiDB:PADG_06413"/>
<keyword evidence="3" id="KW-0238">DNA-binding</keyword>
<evidence type="ECO:0000256" key="3">
    <source>
        <dbReference type="ARBA" id="ARBA00023125"/>
    </source>
</evidence>
<evidence type="ECO:0000313" key="7">
    <source>
        <dbReference type="EMBL" id="ODH38941.1"/>
    </source>
</evidence>
<dbReference type="VEuPathDB" id="FungiDB:PABG_12510"/>
<dbReference type="InterPro" id="IPR001138">
    <property type="entry name" value="Zn2Cys6_DnaBD"/>
</dbReference>
<dbReference type="SUPFAM" id="SSF57701">
    <property type="entry name" value="Zn2/Cys6 DNA-binding domain"/>
    <property type="match status" value="1"/>
</dbReference>
<organism evidence="7 8">
    <name type="scientific">Paracoccidioides brasiliensis</name>
    <dbReference type="NCBI Taxonomy" id="121759"/>
    <lineage>
        <taxon>Eukaryota</taxon>
        <taxon>Fungi</taxon>
        <taxon>Dikarya</taxon>
        <taxon>Ascomycota</taxon>
        <taxon>Pezizomycotina</taxon>
        <taxon>Eurotiomycetes</taxon>
        <taxon>Eurotiomycetidae</taxon>
        <taxon>Onygenales</taxon>
        <taxon>Ajellomycetaceae</taxon>
        <taxon>Paracoccidioides</taxon>
    </lineage>
</organism>
<dbReference type="GO" id="GO:0000981">
    <property type="term" value="F:DNA-binding transcription factor activity, RNA polymerase II-specific"/>
    <property type="evidence" value="ECO:0007669"/>
    <property type="project" value="InterPro"/>
</dbReference>
<keyword evidence="5" id="KW-0539">Nucleus</keyword>
<sequence>MELNKRRVPLDKRKRTEISCDKCKSRKQKCNRVLGEPQCRYCQTHGILCSTTKPRKQRLYGSDETLRNRLTLLESLVKGLVPDANLSSNDEMVKLGKSLGIPLPIGETAPDAETKHATSVAQEDEYSLSLFPDQQGQIQYIGPSSSFEFHRKLRMLLGSYVNFEFTMFGRNAADQSTISETSAICQTGSGKDRRGNGELGNVLNDCSSLSNLVRKHDGPVLDALVDAYFDIIHSDFPVLHEASFREAYEIWSATGSTTDPAWLCGLLCALILSRRVVAIVVPGDVEMRWWRYVQALLPAVLFTTNLSTIQALMLSALHLHNTNHRDACWNLTGIAVRVAFAVGLHRDEIKHLQGPLRRELGKQLWWTLYTFEQMQVSSYDRPSAIGDVAISTSHPNERIIGFAGHYPQDLMKWSQQLAVLLASTCKALNRAGTGIMSGEEAYSKPLSPETGILRDLSRWKERLPQHLRLEVADSLAPSYQRPVLLLHAQFNYIVVLISKPALWRRAVLLSRDYKETFPQNLHTVSETCVDSARTLGRLMRKLEAFSQFNALTWWDIFYTLISSMVLVLDILYSVKKHGSRSSPDSQILLRELAELVTRQLQNPRMPGTMRTWAIVVTDLSSITDKFGSITQSFIGSSEGSGNWHQSDAGSPYTFPKNPIGTSPIEPITSDDFNLTFSPVASRLNNKMWSTDVCSRPLIQWLKLEKGVEEMAGKMSHEGWHICPRAYYVTVDRFILLANLEPGSGSIGRLIRHEFCTAHQEEHRHLKRLMYKRASATFALCMEDKFWGAECGAGAC</sequence>
<accession>A0A1D2JJQ5</accession>
<dbReference type="SMART" id="SM00906">
    <property type="entry name" value="Fungal_trans"/>
    <property type="match status" value="1"/>
</dbReference>
<dbReference type="Pfam" id="PF00172">
    <property type="entry name" value="Zn_clus"/>
    <property type="match status" value="1"/>
</dbReference>
<dbReference type="InterPro" id="IPR051127">
    <property type="entry name" value="Fungal_SecMet_Regulators"/>
</dbReference>
<proteinExistence type="predicted"/>
<dbReference type="CDD" id="cd12148">
    <property type="entry name" value="fungal_TF_MHR"/>
    <property type="match status" value="1"/>
</dbReference>
<gene>
    <name evidence="7" type="ORF">ACO22_02104</name>
</gene>
<keyword evidence="4" id="KW-0804">Transcription</keyword>
<dbReference type="AlphaFoldDB" id="A0A1D2JJQ5"/>
<dbReference type="GO" id="GO:0008270">
    <property type="term" value="F:zinc ion binding"/>
    <property type="evidence" value="ECO:0007669"/>
    <property type="project" value="InterPro"/>
</dbReference>
<reference evidence="7 8" key="1">
    <citation type="submission" date="2016-06" db="EMBL/GenBank/DDBJ databases">
        <authorList>
            <person name="Kjaerup R.B."/>
            <person name="Dalgaard T.S."/>
            <person name="Juul-Madsen H.R."/>
        </authorList>
    </citation>
    <scope>NUCLEOTIDE SEQUENCE [LARGE SCALE GENOMIC DNA]</scope>
    <source>
        <strain evidence="7 8">Pb300</strain>
    </source>
</reference>
<protein>
    <recommendedName>
        <fullName evidence="6">Zn(2)-C6 fungal-type domain-containing protein</fullName>
    </recommendedName>
</protein>
<dbReference type="GO" id="GO:0003677">
    <property type="term" value="F:DNA binding"/>
    <property type="evidence" value="ECO:0007669"/>
    <property type="project" value="UniProtKB-KW"/>
</dbReference>
<dbReference type="VEuPathDB" id="FungiDB:PABG_07099"/>
<dbReference type="Gene3D" id="4.10.240.10">
    <property type="entry name" value="Zn(2)-C6 fungal-type DNA-binding domain"/>
    <property type="match status" value="1"/>
</dbReference>